<organism evidence="3 4">
    <name type="scientific">Coccomyxa viridis</name>
    <dbReference type="NCBI Taxonomy" id="1274662"/>
    <lineage>
        <taxon>Eukaryota</taxon>
        <taxon>Viridiplantae</taxon>
        <taxon>Chlorophyta</taxon>
        <taxon>core chlorophytes</taxon>
        <taxon>Trebouxiophyceae</taxon>
        <taxon>Trebouxiophyceae incertae sedis</taxon>
        <taxon>Coccomyxaceae</taxon>
        <taxon>Coccomyxa</taxon>
    </lineage>
</organism>
<protein>
    <submittedName>
        <fullName evidence="3">G3289 protein</fullName>
    </submittedName>
</protein>
<feature type="compositionally biased region" description="Low complexity" evidence="1">
    <location>
        <begin position="94"/>
        <end position="115"/>
    </location>
</feature>
<feature type="compositionally biased region" description="Acidic residues" evidence="1">
    <location>
        <begin position="69"/>
        <end position="79"/>
    </location>
</feature>
<feature type="compositionally biased region" description="Basic and acidic residues" evidence="1">
    <location>
        <begin position="123"/>
        <end position="143"/>
    </location>
</feature>
<dbReference type="Proteomes" id="UP001497392">
    <property type="component" value="Unassembled WGS sequence"/>
</dbReference>
<sequence length="233" mass="25173">MFGIDSETYPSASTQPQKAGQLRQIFRCQASKDADELQLVKREETSDGTILFVFGDEAAAAAHQKESTPEPEPEPEQAPEPEPKAQPESKSAEPAEQLAAAAASPPAESPAAAEGAEPEAAYEEARGKKVKEAVKEKPLKEGAETSGTVEEAHQDGVLANGLGLPDFEDEEDPDELLSDEDAPDLQDEIAKTLTSLKVKDLKEMCKDRKIRGYSSMRKSQLVRTLKPILAEES</sequence>
<proteinExistence type="predicted"/>
<feature type="domain" description="Rho termination factor-like N-terminal" evidence="2">
    <location>
        <begin position="192"/>
        <end position="233"/>
    </location>
</feature>
<feature type="compositionally biased region" description="Acidic residues" evidence="1">
    <location>
        <begin position="166"/>
        <end position="185"/>
    </location>
</feature>
<evidence type="ECO:0000256" key="1">
    <source>
        <dbReference type="SAM" id="MobiDB-lite"/>
    </source>
</evidence>
<name>A0ABP1FMG7_9CHLO</name>
<dbReference type="EMBL" id="CAXHTA020000005">
    <property type="protein sequence ID" value="CAL5221150.1"/>
    <property type="molecule type" value="Genomic_DNA"/>
</dbReference>
<feature type="region of interest" description="Disordered" evidence="1">
    <location>
        <begin position="54"/>
        <end position="185"/>
    </location>
</feature>
<feature type="compositionally biased region" description="Basic and acidic residues" evidence="1">
    <location>
        <begin position="81"/>
        <end position="93"/>
    </location>
</feature>
<accession>A0ABP1FMG7</accession>
<feature type="region of interest" description="Disordered" evidence="1">
    <location>
        <begin position="1"/>
        <end position="21"/>
    </location>
</feature>
<feature type="compositionally biased region" description="Polar residues" evidence="1">
    <location>
        <begin position="8"/>
        <end position="18"/>
    </location>
</feature>
<reference evidence="3 4" key="1">
    <citation type="submission" date="2024-06" db="EMBL/GenBank/DDBJ databases">
        <authorList>
            <person name="Kraege A."/>
            <person name="Thomma B."/>
        </authorList>
    </citation>
    <scope>NUCLEOTIDE SEQUENCE [LARGE SCALE GENOMIC DNA]</scope>
</reference>
<evidence type="ECO:0000259" key="2">
    <source>
        <dbReference type="SMART" id="SM00959"/>
    </source>
</evidence>
<keyword evidence="4" id="KW-1185">Reference proteome</keyword>
<comment type="caution">
    <text evidence="3">The sequence shown here is derived from an EMBL/GenBank/DDBJ whole genome shotgun (WGS) entry which is preliminary data.</text>
</comment>
<dbReference type="SMART" id="SM00959">
    <property type="entry name" value="Rho_N"/>
    <property type="match status" value="1"/>
</dbReference>
<dbReference type="Pfam" id="PF07498">
    <property type="entry name" value="Rho_N"/>
    <property type="match status" value="1"/>
</dbReference>
<dbReference type="InterPro" id="IPR011112">
    <property type="entry name" value="Rho-like_N"/>
</dbReference>
<gene>
    <name evidence="3" type="primary">g3289</name>
    <name evidence="3" type="ORF">VP750_LOCUS2809</name>
</gene>
<evidence type="ECO:0000313" key="3">
    <source>
        <dbReference type="EMBL" id="CAL5221150.1"/>
    </source>
</evidence>
<evidence type="ECO:0000313" key="4">
    <source>
        <dbReference type="Proteomes" id="UP001497392"/>
    </source>
</evidence>